<protein>
    <submittedName>
        <fullName evidence="1">DUF1743 domain-containing protein</fullName>
    </submittedName>
</protein>
<evidence type="ECO:0000313" key="1">
    <source>
        <dbReference type="EMBL" id="MFB6490124.1"/>
    </source>
</evidence>
<accession>A0ACC6UZ79</accession>
<sequence length="420" mass="46095">MKFIGARVFIALGIDDTDSYRGGCTTYVGYRLAKEILAEYGDVFVDYPRLIRLNPYVPFKTRGNAAVALLLDAPEGAEEDIWELALKVVGEEADVVGKTSPGVAMAVGAVPERARRVYKLALAQIVPKSVVERVGGVRAWGGRGVIGAIAAIGADLAESTFELLAYREGERPRISPELVAAMEALTYPFTFHNLDGRRVLIEPRGPDPVLYGVRGTSPPHLIYAARLLEENGVKAKGWAVWRTNQATGAHLAGALPERPLPYSVYRARGVVEWAKRIKGRHVVAGLSNGLVVVAYRHLGELATALERCVGCYVEVEGGVKPRAGGLYLYPERLRVLYRLERIPPRCPYCGGALESLGRGKGRRCRICGTVFRAVEVRWALSTLERGEYAPRPGEWRHLFKPPGLEVWPAALFGKVEGWIK</sequence>
<comment type="caution">
    <text evidence="1">The sequence shown here is derived from an EMBL/GenBank/DDBJ whole genome shotgun (WGS) entry which is preliminary data.</text>
</comment>
<organism evidence="1 2">
    <name type="scientific">Thermoproteus sp. AZ2</name>
    <dbReference type="NCBI Taxonomy" id="1609232"/>
    <lineage>
        <taxon>Archaea</taxon>
        <taxon>Thermoproteota</taxon>
        <taxon>Thermoprotei</taxon>
        <taxon>Thermoproteales</taxon>
        <taxon>Thermoproteaceae</taxon>
        <taxon>Thermoproteus</taxon>
    </lineage>
</organism>
<gene>
    <name evidence="1" type="ORF">TU35_002565</name>
</gene>
<name>A0ACC6UZ79_9CREN</name>
<reference evidence="1" key="1">
    <citation type="submission" date="2024-07" db="EMBL/GenBank/DDBJ databases">
        <title>Metagenome and Metagenome-Assembled Genomes of Archaea from a hot spring from the geothermal field of Los Azufres, Mexico.</title>
        <authorList>
            <person name="Marin-Paredes R."/>
            <person name="Martinez-Romero E."/>
            <person name="Servin-Garciduenas L.E."/>
        </authorList>
    </citation>
    <scope>NUCLEOTIDE SEQUENCE</scope>
</reference>
<evidence type="ECO:0000313" key="2">
    <source>
        <dbReference type="Proteomes" id="UP000033636"/>
    </source>
</evidence>
<dbReference type="EMBL" id="JZWT02000005">
    <property type="protein sequence ID" value="MFB6490124.1"/>
    <property type="molecule type" value="Genomic_DNA"/>
</dbReference>
<dbReference type="Proteomes" id="UP000033636">
    <property type="component" value="Unassembled WGS sequence"/>
</dbReference>
<proteinExistence type="predicted"/>